<evidence type="ECO:0000313" key="1">
    <source>
        <dbReference type="EMBL" id="EKC74146.1"/>
    </source>
</evidence>
<dbReference type="EMBL" id="AJWY01003830">
    <property type="protein sequence ID" value="EKC74146.1"/>
    <property type="molecule type" value="Genomic_DNA"/>
</dbReference>
<feature type="non-terminal residue" evidence="1">
    <location>
        <position position="173"/>
    </location>
</feature>
<gene>
    <name evidence="1" type="ORF">LEA_05872</name>
</gene>
<protein>
    <submittedName>
        <fullName evidence="1">LPXTG-motif protein cell wall anchor domain protein</fullName>
    </submittedName>
</protein>
<name>K1URP7_9ZZZZ</name>
<organism evidence="1">
    <name type="scientific">human gut metagenome</name>
    <dbReference type="NCBI Taxonomy" id="408170"/>
    <lineage>
        <taxon>unclassified sequences</taxon>
        <taxon>metagenomes</taxon>
        <taxon>organismal metagenomes</taxon>
    </lineage>
</organism>
<dbReference type="AlphaFoldDB" id="K1URP7"/>
<proteinExistence type="predicted"/>
<reference evidence="1" key="1">
    <citation type="journal article" date="2013" name="Environ. Microbiol.">
        <title>Microbiota from the distal guts of lean and obese adolescents exhibit partial functional redundancy besides clear differences in community structure.</title>
        <authorList>
            <person name="Ferrer M."/>
            <person name="Ruiz A."/>
            <person name="Lanza F."/>
            <person name="Haange S.B."/>
            <person name="Oberbach A."/>
            <person name="Till H."/>
            <person name="Bargiela R."/>
            <person name="Campoy C."/>
            <person name="Segura M.T."/>
            <person name="Richter M."/>
            <person name="von Bergen M."/>
            <person name="Seifert J."/>
            <person name="Suarez A."/>
        </authorList>
    </citation>
    <scope>NUCLEOTIDE SEQUENCE</scope>
</reference>
<comment type="caution">
    <text evidence="1">The sequence shown here is derived from an EMBL/GenBank/DDBJ whole genome shotgun (WGS) entry which is preliminary data.</text>
</comment>
<sequence length="173" mass="18651">MFRAMIWAGYNTLEMEDMDYSEDGVALGANVLTQNLEVGVPGTGDLSQMAQGTYDPKGDYKTNSIADNVTSTDLNLQLEGFYEAEIRYNAEKKEWEVFTVGGGFTAGVGVGFSFSVNAMAGPVPLTATFELGGAIQLDFRTAVRYGQQGQGTELAWSDPTATAVNDFLTTLRI</sequence>
<accession>K1URP7</accession>